<comment type="caution">
    <text evidence="1">The sequence shown here is derived from an EMBL/GenBank/DDBJ whole genome shotgun (WGS) entry which is preliminary data.</text>
</comment>
<dbReference type="AlphaFoldDB" id="A0A229WHG7"/>
<organism evidence="1 2">
    <name type="scientific">Aspergillus fumigatus</name>
    <name type="common">Neosartorya fumigata</name>
    <dbReference type="NCBI Taxonomy" id="746128"/>
    <lineage>
        <taxon>Eukaryota</taxon>
        <taxon>Fungi</taxon>
        <taxon>Dikarya</taxon>
        <taxon>Ascomycota</taxon>
        <taxon>Pezizomycotina</taxon>
        <taxon>Eurotiomycetes</taxon>
        <taxon>Eurotiomycetidae</taxon>
        <taxon>Eurotiales</taxon>
        <taxon>Aspergillaceae</taxon>
        <taxon>Aspergillus</taxon>
        <taxon>Aspergillus subgen. Fumigati</taxon>
    </lineage>
</organism>
<gene>
    <name evidence="1" type="ORF">KXV57_007878</name>
</gene>
<dbReference type="Proteomes" id="UP000813423">
    <property type="component" value="Unassembled WGS sequence"/>
</dbReference>
<sequence length="143" mass="16095">MLKDAMYWADTTHTPEEYANLSNYYNNQALLSNIHHVTDIKVGYNVPNTDILEYYTAYGPEMCKALARLGWSTGKWTIQNTDSLTLYAFAKYVQNALGNIYPHLPLAPPPPTSATILFKIGDLFTLYNKGTVNWPQTPPSTTT</sequence>
<accession>A0A229WHG7</accession>
<reference evidence="1" key="1">
    <citation type="submission" date="2021-08" db="EMBL/GenBank/DDBJ databases">
        <title>Global Aspergillus fumigatus from environmental and clinical sources.</title>
        <authorList>
            <person name="Barber A."/>
            <person name="Sae-Ong T."/>
        </authorList>
    </citation>
    <scope>NUCLEOTIDE SEQUENCE</scope>
    <source>
        <strain evidence="1">NRZ-2016-071</strain>
    </source>
</reference>
<name>A0A229WHG7_ASPFM</name>
<evidence type="ECO:0000313" key="1">
    <source>
        <dbReference type="EMBL" id="KAH1901588.1"/>
    </source>
</evidence>
<dbReference type="EMBL" id="JAIBSC010000066">
    <property type="protein sequence ID" value="KAH1901588.1"/>
    <property type="molecule type" value="Genomic_DNA"/>
</dbReference>
<evidence type="ECO:0000313" key="2">
    <source>
        <dbReference type="Proteomes" id="UP000813423"/>
    </source>
</evidence>
<proteinExistence type="predicted"/>
<protein>
    <submittedName>
        <fullName evidence="1">Uncharacterized protein</fullName>
    </submittedName>
</protein>